<dbReference type="AlphaFoldDB" id="A0A915JRG0"/>
<accession>A0A915JRG0</accession>
<sequence>SPESIISATTGGESPILNAPSSAIVVNASSSSGDDNSPVAISGGAAARGPSFRSVQQAQSTPQQQAPSFRPNKITSMPECDERRGGALNNDARNSVLPDLLPRSKTPPQPGAADSISDEPSSSINDENRPKLLQKKEKSFLVYGFGAGGTVERPGRSTRDVSEVTVN</sequence>
<dbReference type="WBParaSite" id="nRc.2.0.1.t28806-RA">
    <property type="protein sequence ID" value="nRc.2.0.1.t28806-RA"/>
    <property type="gene ID" value="nRc.2.0.1.g28806"/>
</dbReference>
<feature type="compositionally biased region" description="Basic and acidic residues" evidence="1">
    <location>
        <begin position="126"/>
        <end position="139"/>
    </location>
</feature>
<feature type="region of interest" description="Disordered" evidence="1">
    <location>
        <begin position="26"/>
        <end position="167"/>
    </location>
</feature>
<dbReference type="Proteomes" id="UP000887565">
    <property type="component" value="Unplaced"/>
</dbReference>
<feature type="compositionally biased region" description="Low complexity" evidence="1">
    <location>
        <begin position="56"/>
        <end position="68"/>
    </location>
</feature>
<name>A0A915JRG0_ROMCU</name>
<feature type="compositionally biased region" description="Basic and acidic residues" evidence="1">
    <location>
        <begin position="153"/>
        <end position="167"/>
    </location>
</feature>
<organism evidence="2 3">
    <name type="scientific">Romanomermis culicivorax</name>
    <name type="common">Nematode worm</name>
    <dbReference type="NCBI Taxonomy" id="13658"/>
    <lineage>
        <taxon>Eukaryota</taxon>
        <taxon>Metazoa</taxon>
        <taxon>Ecdysozoa</taxon>
        <taxon>Nematoda</taxon>
        <taxon>Enoplea</taxon>
        <taxon>Dorylaimia</taxon>
        <taxon>Mermithida</taxon>
        <taxon>Mermithoidea</taxon>
        <taxon>Mermithidae</taxon>
        <taxon>Romanomermis</taxon>
    </lineage>
</organism>
<evidence type="ECO:0000256" key="1">
    <source>
        <dbReference type="SAM" id="MobiDB-lite"/>
    </source>
</evidence>
<proteinExistence type="predicted"/>
<evidence type="ECO:0000313" key="2">
    <source>
        <dbReference type="Proteomes" id="UP000887565"/>
    </source>
</evidence>
<evidence type="ECO:0000313" key="3">
    <source>
        <dbReference type="WBParaSite" id="nRc.2.0.1.t28806-RA"/>
    </source>
</evidence>
<reference evidence="3" key="1">
    <citation type="submission" date="2022-11" db="UniProtKB">
        <authorList>
            <consortium name="WormBaseParasite"/>
        </authorList>
    </citation>
    <scope>IDENTIFICATION</scope>
</reference>
<keyword evidence="2" id="KW-1185">Reference proteome</keyword>
<protein>
    <submittedName>
        <fullName evidence="3">Uncharacterized protein</fullName>
    </submittedName>
</protein>